<feature type="region of interest" description="Disordered" evidence="2">
    <location>
        <begin position="54"/>
        <end position="73"/>
    </location>
</feature>
<keyword evidence="1 4" id="KW-0378">Hydrolase</keyword>
<name>A0A2J7ZHM3_9CHLO</name>
<keyword evidence="1 4" id="KW-0547">Nucleotide-binding</keyword>
<dbReference type="InterPro" id="IPR011709">
    <property type="entry name" value="DEAD-box_helicase_OB_fold"/>
</dbReference>
<feature type="domain" description="DEAD-box helicase OB fold" evidence="3">
    <location>
        <begin position="8"/>
        <end position="43"/>
    </location>
</feature>
<sequence>RGPPFQALPRWVVYHELVLTSKEFMRTVSEIRPEWLVEIAPHYYDKKDLAEDARKMPKGNKGRAALDATAGGE</sequence>
<evidence type="ECO:0000256" key="1">
    <source>
        <dbReference type="ARBA" id="ARBA00022806"/>
    </source>
</evidence>
<dbReference type="GO" id="GO:0004386">
    <property type="term" value="F:helicase activity"/>
    <property type="evidence" value="ECO:0007669"/>
    <property type="project" value="UniProtKB-KW"/>
</dbReference>
<dbReference type="Pfam" id="PF07717">
    <property type="entry name" value="OB_NTP_bind"/>
    <property type="match status" value="1"/>
</dbReference>
<dbReference type="EMBL" id="PGGS01002179">
    <property type="protein sequence ID" value="PNG99772.1"/>
    <property type="molecule type" value="Genomic_DNA"/>
</dbReference>
<comment type="caution">
    <text evidence="4">The sequence shown here is derived from an EMBL/GenBank/DDBJ whole genome shotgun (WGS) entry which is preliminary data.</text>
</comment>
<keyword evidence="5" id="KW-1185">Reference proteome</keyword>
<feature type="non-terminal residue" evidence="4">
    <location>
        <position position="1"/>
    </location>
</feature>
<accession>A0A2J7ZHM3</accession>
<protein>
    <submittedName>
        <fullName evidence="4">Putative pre-mRNA-splicing factor ATP-dependent RNA helicase mog-4</fullName>
    </submittedName>
</protein>
<reference evidence="4 5" key="1">
    <citation type="journal article" date="2017" name="Mol. Biol. Evol.">
        <title>The 4-celled Tetrabaena socialis nuclear genome reveals the essential components for genetic control of cell number at the origin of multicellularity in the volvocine lineage.</title>
        <authorList>
            <person name="Featherston J."/>
            <person name="Arakaki Y."/>
            <person name="Hanschen E.R."/>
            <person name="Ferris P.J."/>
            <person name="Michod R.E."/>
            <person name="Olson B.J.S.C."/>
            <person name="Nozaki H."/>
            <person name="Durand P.M."/>
        </authorList>
    </citation>
    <scope>NUCLEOTIDE SEQUENCE [LARGE SCALE GENOMIC DNA]</scope>
    <source>
        <strain evidence="4 5">NIES-571</strain>
    </source>
</reference>
<dbReference type="Proteomes" id="UP000236333">
    <property type="component" value="Unassembled WGS sequence"/>
</dbReference>
<dbReference type="AlphaFoldDB" id="A0A2J7ZHM3"/>
<organism evidence="4 5">
    <name type="scientific">Tetrabaena socialis</name>
    <dbReference type="NCBI Taxonomy" id="47790"/>
    <lineage>
        <taxon>Eukaryota</taxon>
        <taxon>Viridiplantae</taxon>
        <taxon>Chlorophyta</taxon>
        <taxon>core chlorophytes</taxon>
        <taxon>Chlorophyceae</taxon>
        <taxon>CS clade</taxon>
        <taxon>Chlamydomonadales</taxon>
        <taxon>Tetrabaenaceae</taxon>
        <taxon>Tetrabaena</taxon>
    </lineage>
</organism>
<evidence type="ECO:0000259" key="3">
    <source>
        <dbReference type="Pfam" id="PF07717"/>
    </source>
</evidence>
<gene>
    <name evidence="4" type="ORF">TSOC_014445</name>
</gene>
<evidence type="ECO:0000256" key="2">
    <source>
        <dbReference type="SAM" id="MobiDB-lite"/>
    </source>
</evidence>
<evidence type="ECO:0000313" key="4">
    <source>
        <dbReference type="EMBL" id="PNG99772.1"/>
    </source>
</evidence>
<keyword evidence="1 4" id="KW-0067">ATP-binding</keyword>
<proteinExistence type="predicted"/>
<keyword evidence="1 4" id="KW-0347">Helicase</keyword>
<evidence type="ECO:0000313" key="5">
    <source>
        <dbReference type="Proteomes" id="UP000236333"/>
    </source>
</evidence>
<dbReference type="OrthoDB" id="529964at2759"/>